<dbReference type="PANTHER" id="PTHR37293:SF5">
    <property type="entry name" value="DNA REPLICATION PROTEIN"/>
    <property type="match status" value="1"/>
</dbReference>
<comment type="similarity">
    <text evidence="1">Belongs to the DnaB/DnaD family.</text>
</comment>
<dbReference type="AlphaFoldDB" id="A0A9D1AL10"/>
<dbReference type="InterPro" id="IPR006343">
    <property type="entry name" value="DnaB/C_C"/>
</dbReference>
<feature type="domain" description="DnaB/C C-terminal" evidence="3">
    <location>
        <begin position="113"/>
        <end position="183"/>
    </location>
</feature>
<comment type="caution">
    <text evidence="4">The sequence shown here is derived from an EMBL/GenBank/DDBJ whole genome shotgun (WGS) entry which is preliminary data.</text>
</comment>
<dbReference type="Proteomes" id="UP000886749">
    <property type="component" value="Unassembled WGS sequence"/>
</dbReference>
<evidence type="ECO:0000256" key="2">
    <source>
        <dbReference type="SAM" id="MobiDB-lite"/>
    </source>
</evidence>
<organism evidence="4 5">
    <name type="scientific">Candidatus Egerieicola pullicola</name>
    <dbReference type="NCBI Taxonomy" id="2840775"/>
    <lineage>
        <taxon>Bacteria</taxon>
        <taxon>Bacillati</taxon>
        <taxon>Bacillota</taxon>
        <taxon>Clostridia</taxon>
        <taxon>Eubacteriales</taxon>
        <taxon>Oscillospiraceae</taxon>
        <taxon>Oscillospiraceae incertae sedis</taxon>
        <taxon>Candidatus Egerieicola</taxon>
    </lineage>
</organism>
<evidence type="ECO:0000259" key="3">
    <source>
        <dbReference type="Pfam" id="PF07261"/>
    </source>
</evidence>
<feature type="region of interest" description="Disordered" evidence="2">
    <location>
        <begin position="269"/>
        <end position="308"/>
    </location>
</feature>
<dbReference type="InterPro" id="IPR053162">
    <property type="entry name" value="DnaD"/>
</dbReference>
<dbReference type="PANTHER" id="PTHR37293">
    <property type="entry name" value="PHAGE REPLICATION PROTEIN-RELATED"/>
    <property type="match status" value="1"/>
</dbReference>
<reference evidence="4" key="1">
    <citation type="submission" date="2020-10" db="EMBL/GenBank/DDBJ databases">
        <authorList>
            <person name="Gilroy R."/>
        </authorList>
    </citation>
    <scope>NUCLEOTIDE SEQUENCE</scope>
    <source>
        <strain evidence="4">CHK184-25365</strain>
    </source>
</reference>
<proteinExistence type="inferred from homology"/>
<accession>A0A9D1AL10</accession>
<dbReference type="EMBL" id="DVGY01000107">
    <property type="protein sequence ID" value="HIR41141.1"/>
    <property type="molecule type" value="Genomic_DNA"/>
</dbReference>
<evidence type="ECO:0000313" key="5">
    <source>
        <dbReference type="Proteomes" id="UP000886749"/>
    </source>
</evidence>
<reference evidence="4" key="2">
    <citation type="journal article" date="2021" name="PeerJ">
        <title>Extensive microbial diversity within the chicken gut microbiome revealed by metagenomics and culture.</title>
        <authorList>
            <person name="Gilroy R."/>
            <person name="Ravi A."/>
            <person name="Getino M."/>
            <person name="Pursley I."/>
            <person name="Horton D.L."/>
            <person name="Alikhan N.F."/>
            <person name="Baker D."/>
            <person name="Gharbi K."/>
            <person name="Hall N."/>
            <person name="Watson M."/>
            <person name="Adriaenssens E.M."/>
            <person name="Foster-Nyarko E."/>
            <person name="Jarju S."/>
            <person name="Secka A."/>
            <person name="Antonio M."/>
            <person name="Oren A."/>
            <person name="Chaudhuri R.R."/>
            <person name="La Ragione R."/>
            <person name="Hildebrand F."/>
            <person name="Pallen M.J."/>
        </authorList>
    </citation>
    <scope>NUCLEOTIDE SEQUENCE</scope>
    <source>
        <strain evidence="4">CHK184-25365</strain>
    </source>
</reference>
<protein>
    <submittedName>
        <fullName evidence="4">DnaD domain protein</fullName>
    </submittedName>
</protein>
<dbReference type="SUPFAM" id="SSF158499">
    <property type="entry name" value="DnaD domain-like"/>
    <property type="match status" value="2"/>
</dbReference>
<dbReference type="PIRSF" id="PIRSF033722">
    <property type="entry name" value="DnaD_CA_C3587_prd"/>
    <property type="match status" value="1"/>
</dbReference>
<dbReference type="InterPro" id="IPR017019">
    <property type="entry name" value="DNA_replication_prd_bac"/>
</dbReference>
<dbReference type="NCBIfam" id="TIGR01446">
    <property type="entry name" value="DnaD_dom"/>
    <property type="match status" value="1"/>
</dbReference>
<gene>
    <name evidence="4" type="ORF">IAB36_04875</name>
</gene>
<name>A0A9D1AL10_9FIRM</name>
<feature type="compositionally biased region" description="Polar residues" evidence="2">
    <location>
        <begin position="274"/>
        <end position="286"/>
    </location>
</feature>
<dbReference type="Pfam" id="PF07261">
    <property type="entry name" value="DnaB_2"/>
    <property type="match status" value="2"/>
</dbReference>
<sequence length="308" mass="35611">MDYQICFESFRKNFALPDLLSIQQLKQVDGRYLKVLLLLFQNPDRHYTSDLLSSLLELPESVVEDALAYWAQHGAVTLKDQPAPPRPAPVLSGGEVRPRVPTDDEELRFLLSSMESILNRPVNSTDIQEVIQIYESYRLPADVIIMAMQFCSGQGHNDIRYIKKVCYHWYQRGINDHHKADEYLQQLAKRMSLEGQIKSLFGVNQRQLIPNEQECLDRWLDLGYDLDVFRLAYERTVKHTGKAAIPYANRILQNWKQKGYRNLQDIQAGEPERGSSNVQKGQTSYDLDSLDRFWDEVPDYPTKGGSDQ</sequence>
<dbReference type="InterPro" id="IPR034829">
    <property type="entry name" value="DnaD-like_sf"/>
</dbReference>
<dbReference type="Gene3D" id="1.10.10.630">
    <property type="entry name" value="DnaD domain-like"/>
    <property type="match status" value="2"/>
</dbReference>
<feature type="domain" description="DnaB/C C-terminal" evidence="3">
    <location>
        <begin position="205"/>
        <end position="268"/>
    </location>
</feature>
<evidence type="ECO:0000256" key="1">
    <source>
        <dbReference type="ARBA" id="ARBA00093462"/>
    </source>
</evidence>
<evidence type="ECO:0000313" key="4">
    <source>
        <dbReference type="EMBL" id="HIR41141.1"/>
    </source>
</evidence>